<dbReference type="Pfam" id="PF07992">
    <property type="entry name" value="Pyr_redox_2"/>
    <property type="match status" value="1"/>
</dbReference>
<gene>
    <name evidence="5" type="ORF">CLV92_103271</name>
</gene>
<dbReference type="Gene3D" id="3.50.50.60">
    <property type="entry name" value="FAD/NAD(P)-binding domain"/>
    <property type="match status" value="2"/>
</dbReference>
<sequence>MLVKTAHPGGAFGAEVVDVGTGGVVAVRGDERAVAGERGPARDGYDVVVVGGGAAGLSATLQLARSRRSVLVVDAGEPRNAPAAAMHGFLGHDGLPPADLLARGRAEVRRYGAEVVRGRVDGAARDGSGFAVRLAGGREVGARRLLVATGLVDELPDVPGLRERWGRDVLHCPYCHGWEVRDTPVGVLGSPAALHQAHLFRQLTPDVVLFQHTAPAPGAAEREELRARGIRLVEGEVAGLVVAGDELTGVRMRSGEVVPRRALAVAPRFVARSAVLESLGAALSPLTVDGAVVAVQVEVDGGGLTSVPGVWAAGNVCDARAQVVTAAAAGAAAGARINADLAAEDVERAVAALRSPEPARAVG</sequence>
<name>A0A2S6IUM3_9ACTN</name>
<accession>A0A2S6IUM3</accession>
<dbReference type="Proteomes" id="UP000239485">
    <property type="component" value="Unassembled WGS sequence"/>
</dbReference>
<evidence type="ECO:0000313" key="6">
    <source>
        <dbReference type="Proteomes" id="UP000239485"/>
    </source>
</evidence>
<proteinExistence type="predicted"/>
<dbReference type="EMBL" id="PTJD01000003">
    <property type="protein sequence ID" value="PPK97736.1"/>
    <property type="molecule type" value="Genomic_DNA"/>
</dbReference>
<dbReference type="InterPro" id="IPR050097">
    <property type="entry name" value="Ferredoxin-NADP_redctase_2"/>
</dbReference>
<dbReference type="InterPro" id="IPR036188">
    <property type="entry name" value="FAD/NAD-bd_sf"/>
</dbReference>
<dbReference type="InterPro" id="IPR023753">
    <property type="entry name" value="FAD/NAD-binding_dom"/>
</dbReference>
<keyword evidence="2" id="KW-0560">Oxidoreductase</keyword>
<feature type="domain" description="FAD/NAD(P)-binding" evidence="4">
    <location>
        <begin position="45"/>
        <end position="329"/>
    </location>
</feature>
<dbReference type="AlphaFoldDB" id="A0A2S6IUM3"/>
<evidence type="ECO:0000259" key="4">
    <source>
        <dbReference type="Pfam" id="PF07992"/>
    </source>
</evidence>
<dbReference type="PRINTS" id="PR00469">
    <property type="entry name" value="PNDRDTASEII"/>
</dbReference>
<comment type="catalytic activity">
    <reaction evidence="3">
        <text>[thioredoxin]-dithiol + NADP(+) = [thioredoxin]-disulfide + NADPH + H(+)</text>
        <dbReference type="Rhea" id="RHEA:20345"/>
        <dbReference type="Rhea" id="RHEA-COMP:10698"/>
        <dbReference type="Rhea" id="RHEA-COMP:10700"/>
        <dbReference type="ChEBI" id="CHEBI:15378"/>
        <dbReference type="ChEBI" id="CHEBI:29950"/>
        <dbReference type="ChEBI" id="CHEBI:50058"/>
        <dbReference type="ChEBI" id="CHEBI:57783"/>
        <dbReference type="ChEBI" id="CHEBI:58349"/>
        <dbReference type="EC" id="1.8.1.9"/>
    </reaction>
</comment>
<keyword evidence="1" id="KW-0285">Flavoprotein</keyword>
<dbReference type="GO" id="GO:0004791">
    <property type="term" value="F:thioredoxin-disulfide reductase (NADPH) activity"/>
    <property type="evidence" value="ECO:0007669"/>
    <property type="project" value="UniProtKB-EC"/>
</dbReference>
<protein>
    <submittedName>
        <fullName evidence="5">Thioredoxin reductase</fullName>
    </submittedName>
</protein>
<evidence type="ECO:0000313" key="5">
    <source>
        <dbReference type="EMBL" id="PPK97736.1"/>
    </source>
</evidence>
<dbReference type="SUPFAM" id="SSF51905">
    <property type="entry name" value="FAD/NAD(P)-binding domain"/>
    <property type="match status" value="1"/>
</dbReference>
<dbReference type="PANTHER" id="PTHR48105">
    <property type="entry name" value="THIOREDOXIN REDUCTASE 1-RELATED-RELATED"/>
    <property type="match status" value="1"/>
</dbReference>
<keyword evidence="6" id="KW-1185">Reference proteome</keyword>
<evidence type="ECO:0000256" key="1">
    <source>
        <dbReference type="ARBA" id="ARBA00022630"/>
    </source>
</evidence>
<dbReference type="PRINTS" id="PR00368">
    <property type="entry name" value="FADPNR"/>
</dbReference>
<comment type="caution">
    <text evidence="5">The sequence shown here is derived from an EMBL/GenBank/DDBJ whole genome shotgun (WGS) entry which is preliminary data.</text>
</comment>
<evidence type="ECO:0000256" key="2">
    <source>
        <dbReference type="ARBA" id="ARBA00023002"/>
    </source>
</evidence>
<organism evidence="5 6">
    <name type="scientific">Kineococcus xinjiangensis</name>
    <dbReference type="NCBI Taxonomy" id="512762"/>
    <lineage>
        <taxon>Bacteria</taxon>
        <taxon>Bacillati</taxon>
        <taxon>Actinomycetota</taxon>
        <taxon>Actinomycetes</taxon>
        <taxon>Kineosporiales</taxon>
        <taxon>Kineosporiaceae</taxon>
        <taxon>Kineococcus</taxon>
    </lineage>
</organism>
<reference evidence="5 6" key="1">
    <citation type="submission" date="2018-02" db="EMBL/GenBank/DDBJ databases">
        <title>Genomic Encyclopedia of Archaeal and Bacterial Type Strains, Phase II (KMG-II): from individual species to whole genera.</title>
        <authorList>
            <person name="Goeker M."/>
        </authorList>
    </citation>
    <scope>NUCLEOTIDE SEQUENCE [LARGE SCALE GENOMIC DNA]</scope>
    <source>
        <strain evidence="5 6">DSM 22857</strain>
    </source>
</reference>
<evidence type="ECO:0000256" key="3">
    <source>
        <dbReference type="ARBA" id="ARBA00048132"/>
    </source>
</evidence>